<evidence type="ECO:0000259" key="10">
    <source>
        <dbReference type="Pfam" id="PF00999"/>
    </source>
</evidence>
<dbReference type="Proteomes" id="UP001221268">
    <property type="component" value="Chromosome"/>
</dbReference>
<feature type="transmembrane region" description="Helical" evidence="9">
    <location>
        <begin position="288"/>
        <end position="313"/>
    </location>
</feature>
<feature type="transmembrane region" description="Helical" evidence="9">
    <location>
        <begin position="89"/>
        <end position="110"/>
    </location>
</feature>
<feature type="transmembrane region" description="Helical" evidence="9">
    <location>
        <begin position="148"/>
        <end position="168"/>
    </location>
</feature>
<feature type="transmembrane region" description="Helical" evidence="9">
    <location>
        <begin position="180"/>
        <end position="200"/>
    </location>
</feature>
<dbReference type="RefSeq" id="WP_237090728.1">
    <property type="nucleotide sequence ID" value="NZ_CP116766.1"/>
</dbReference>
<keyword evidence="4" id="KW-1003">Cell membrane</keyword>
<evidence type="ECO:0000256" key="7">
    <source>
        <dbReference type="ARBA" id="ARBA00023065"/>
    </source>
</evidence>
<dbReference type="Proteomes" id="UP001201397">
    <property type="component" value="Unassembled WGS sequence"/>
</dbReference>
<gene>
    <name evidence="11" type="ORF">L4H06_01765</name>
    <name evidence="12" type="ORF">PJU73_07935</name>
</gene>
<organism evidence="11 13">
    <name type="scientific">Neisseria lisongii</name>
    <dbReference type="NCBI Taxonomy" id="2912188"/>
    <lineage>
        <taxon>Bacteria</taxon>
        <taxon>Pseudomonadati</taxon>
        <taxon>Pseudomonadota</taxon>
        <taxon>Betaproteobacteria</taxon>
        <taxon>Neisseriales</taxon>
        <taxon>Neisseriaceae</taxon>
        <taxon>Neisseria</taxon>
    </lineage>
</organism>
<sequence>MDTALLLSLVVGLGIFAQWLAWYLKQPSILFLLLIGILAGPVFHFFNPDQVLGDLLFPFISLGVAVILFEGALTLEFKEIKGHGRVVQLLVTLGALITICVISAATYSLFDVDLKIAVLFGALVCVTGPTVIAPLLRSVRPSSNIANVLKWEGIIVDPIGAIAVVLVYEYIISDGHIELLTFGKIVVLAAILGMAGAFVLAKLVKKHWIPDYLRNVFTLSYILMIFALSNYIESESGLLTITILGVALANWKGFPKDHILEFKESLTVLLVSTLFIVLSARVDLNALAGVGTAGVMLLLVAMFVARPLAVFLSSIGSNLSVNEKLMISWIGPRGIVAAAISSLFAIKLQDSGLKGSELLVPLVFTIIIGTVLIQGLSAKFVARLLNVRQAKNNGVLIVGSNNVALMIAKALKDSGIDVLVAFHNYDDIAKARMMGLRTYYGSPISAHADSHLDLIGIGNLFAMSTDRELNGLSELHYRHDFGSKNVFRLKFSEDAQRREKDARHEEYRSRWLFDEEATYTKLAGMLSKGAKVKMTNITESYTLEQYKADNKHFVPLFAVDKQGNLNVAHANQPLNMPHGKLIALVGAEETAAA</sequence>
<evidence type="ECO:0000256" key="3">
    <source>
        <dbReference type="ARBA" id="ARBA00022449"/>
    </source>
</evidence>
<dbReference type="EMBL" id="CP116766">
    <property type="protein sequence ID" value="WCL71258.1"/>
    <property type="molecule type" value="Genomic_DNA"/>
</dbReference>
<dbReference type="InterPro" id="IPR006153">
    <property type="entry name" value="Cation/H_exchanger_TM"/>
</dbReference>
<dbReference type="InterPro" id="IPR038770">
    <property type="entry name" value="Na+/solute_symporter_sf"/>
</dbReference>
<dbReference type="PANTHER" id="PTHR32507">
    <property type="entry name" value="NA(+)/H(+) ANTIPORTER 1"/>
    <property type="match status" value="1"/>
</dbReference>
<dbReference type="AlphaFoldDB" id="A0AAW5ANE7"/>
<feature type="transmembrane region" description="Helical" evidence="9">
    <location>
        <begin position="266"/>
        <end position="282"/>
    </location>
</feature>
<dbReference type="GO" id="GO:0015297">
    <property type="term" value="F:antiporter activity"/>
    <property type="evidence" value="ECO:0007669"/>
    <property type="project" value="UniProtKB-KW"/>
</dbReference>
<protein>
    <submittedName>
        <fullName evidence="11">Cation:proton antiporter</fullName>
    </submittedName>
</protein>
<keyword evidence="8 9" id="KW-0472">Membrane</keyword>
<dbReference type="GO" id="GO:1902600">
    <property type="term" value="P:proton transmembrane transport"/>
    <property type="evidence" value="ECO:0007669"/>
    <property type="project" value="InterPro"/>
</dbReference>
<feature type="transmembrane region" description="Helical" evidence="9">
    <location>
        <begin position="58"/>
        <end position="77"/>
    </location>
</feature>
<evidence type="ECO:0000256" key="6">
    <source>
        <dbReference type="ARBA" id="ARBA00022989"/>
    </source>
</evidence>
<keyword evidence="5 9" id="KW-0812">Transmembrane</keyword>
<feature type="transmembrane region" description="Helical" evidence="9">
    <location>
        <begin position="6"/>
        <end position="24"/>
    </location>
</feature>
<reference evidence="12 14" key="2">
    <citation type="submission" date="2023-01" db="EMBL/GenBank/DDBJ databases">
        <authorList>
            <person name="Yang C."/>
        </authorList>
    </citation>
    <scope>NUCLEOTIDE SEQUENCE [LARGE SCALE GENOMIC DNA]</scope>
    <source>
        <strain evidence="12 14">ZJ106</strain>
    </source>
</reference>
<feature type="transmembrane region" description="Helical" evidence="9">
    <location>
        <begin position="29"/>
        <end position="46"/>
    </location>
</feature>
<feature type="domain" description="Cation/H+ exchanger transmembrane" evidence="10">
    <location>
        <begin position="19"/>
        <end position="382"/>
    </location>
</feature>
<evidence type="ECO:0000256" key="1">
    <source>
        <dbReference type="ARBA" id="ARBA00004651"/>
    </source>
</evidence>
<evidence type="ECO:0000256" key="5">
    <source>
        <dbReference type="ARBA" id="ARBA00022692"/>
    </source>
</evidence>
<keyword evidence="6 9" id="KW-1133">Transmembrane helix</keyword>
<evidence type="ECO:0000256" key="2">
    <source>
        <dbReference type="ARBA" id="ARBA00022448"/>
    </source>
</evidence>
<reference evidence="11" key="1">
    <citation type="submission" date="2022-01" db="EMBL/GenBank/DDBJ databases">
        <title>Neisseria sp. ZJ104.</title>
        <authorList>
            <person name="Yang C."/>
        </authorList>
    </citation>
    <scope>NUCLEOTIDE SEQUENCE</scope>
    <source>
        <strain evidence="11">ZJ104</strain>
    </source>
</reference>
<evidence type="ECO:0000256" key="8">
    <source>
        <dbReference type="ARBA" id="ARBA00023136"/>
    </source>
</evidence>
<evidence type="ECO:0000256" key="4">
    <source>
        <dbReference type="ARBA" id="ARBA00022475"/>
    </source>
</evidence>
<dbReference type="Gene3D" id="3.40.50.720">
    <property type="entry name" value="NAD(P)-binding Rossmann-like Domain"/>
    <property type="match status" value="1"/>
</dbReference>
<keyword evidence="3" id="KW-0050">Antiport</keyword>
<evidence type="ECO:0000313" key="12">
    <source>
        <dbReference type="EMBL" id="WCL71258.1"/>
    </source>
</evidence>
<dbReference type="GO" id="GO:0005886">
    <property type="term" value="C:plasma membrane"/>
    <property type="evidence" value="ECO:0007669"/>
    <property type="project" value="UniProtKB-SubCell"/>
</dbReference>
<feature type="transmembrane region" description="Helical" evidence="9">
    <location>
        <begin position="116"/>
        <end position="136"/>
    </location>
</feature>
<feature type="transmembrane region" description="Helical" evidence="9">
    <location>
        <begin position="212"/>
        <end position="232"/>
    </location>
</feature>
<dbReference type="Gene3D" id="1.20.1530.20">
    <property type="match status" value="1"/>
</dbReference>
<keyword evidence="7" id="KW-0406">Ion transport</keyword>
<dbReference type="EMBL" id="JAKKDL010000002">
    <property type="protein sequence ID" value="MCF7528968.1"/>
    <property type="molecule type" value="Genomic_DNA"/>
</dbReference>
<evidence type="ECO:0000313" key="13">
    <source>
        <dbReference type="Proteomes" id="UP001201397"/>
    </source>
</evidence>
<keyword evidence="14" id="KW-1185">Reference proteome</keyword>
<evidence type="ECO:0000256" key="9">
    <source>
        <dbReference type="SAM" id="Phobius"/>
    </source>
</evidence>
<feature type="transmembrane region" description="Helical" evidence="9">
    <location>
        <begin position="358"/>
        <end position="382"/>
    </location>
</feature>
<dbReference type="PANTHER" id="PTHR32507:SF0">
    <property type="entry name" value="NA(+)_H(+) ANTIPORTER 2-RELATED"/>
    <property type="match status" value="1"/>
</dbReference>
<evidence type="ECO:0000313" key="14">
    <source>
        <dbReference type="Proteomes" id="UP001221268"/>
    </source>
</evidence>
<keyword evidence="2" id="KW-0813">Transport</keyword>
<evidence type="ECO:0000313" key="11">
    <source>
        <dbReference type="EMBL" id="MCF7528968.1"/>
    </source>
</evidence>
<name>A0AAW5ANE7_9NEIS</name>
<proteinExistence type="predicted"/>
<comment type="subcellular location">
    <subcellularLocation>
        <location evidence="1">Cell membrane</location>
        <topology evidence="1">Multi-pass membrane protein</topology>
    </subcellularLocation>
</comment>
<dbReference type="Pfam" id="PF00999">
    <property type="entry name" value="Na_H_Exchanger"/>
    <property type="match status" value="1"/>
</dbReference>
<accession>A0AAW5ANE7</accession>
<feature type="transmembrane region" description="Helical" evidence="9">
    <location>
        <begin position="325"/>
        <end position="346"/>
    </location>
</feature>